<dbReference type="STRING" id="76728.AQ490_06080"/>
<accession>A0A0T6LMV9</accession>
<keyword evidence="2" id="KW-1133">Transmembrane helix</keyword>
<reference evidence="3 4" key="1">
    <citation type="submission" date="2015-10" db="EMBL/GenBank/DDBJ databases">
        <title>Draft genome sequence of pyrrolomycin-producing Streptomyces vitaminophilus.</title>
        <authorList>
            <person name="Graham D.E."/>
            <person name="Mahan K.M."/>
            <person name="Klingeman D.M."/>
            <person name="Hettich R.L."/>
            <person name="Parry R.J."/>
        </authorList>
    </citation>
    <scope>NUCLEOTIDE SEQUENCE [LARGE SCALE GENOMIC DNA]</scope>
    <source>
        <strain evidence="3 4">ATCC 31673</strain>
    </source>
</reference>
<protein>
    <submittedName>
        <fullName evidence="3">Uncharacterized protein</fullName>
    </submittedName>
</protein>
<name>A0A0T6LMV9_WENVI</name>
<keyword evidence="4" id="KW-1185">Reference proteome</keyword>
<feature type="transmembrane region" description="Helical" evidence="2">
    <location>
        <begin position="67"/>
        <end position="89"/>
    </location>
</feature>
<feature type="region of interest" description="Disordered" evidence="1">
    <location>
        <begin position="32"/>
        <end position="63"/>
    </location>
</feature>
<dbReference type="EMBL" id="LLZU01000036">
    <property type="protein sequence ID" value="KRV47475.1"/>
    <property type="molecule type" value="Genomic_DNA"/>
</dbReference>
<keyword evidence="2" id="KW-0472">Membrane</keyword>
<dbReference type="RefSeq" id="WP_018386685.1">
    <property type="nucleotide sequence ID" value="NZ_LLZU01000036.1"/>
</dbReference>
<keyword evidence="2" id="KW-0812">Transmembrane</keyword>
<feature type="transmembrane region" description="Helical" evidence="2">
    <location>
        <begin position="95"/>
        <end position="115"/>
    </location>
</feature>
<evidence type="ECO:0000313" key="4">
    <source>
        <dbReference type="Proteomes" id="UP000050867"/>
    </source>
</evidence>
<sequence>MDDIVSPSPTTQAETEERRLITEALSLEPIATSYRDPSPIPAVGSTPPVAQPGRPPMSQRAADASGVMLAGGIATLPVGAAATAVLWASGQADPAVIACICAAPTALVIALSRLVTRAKAAAVEPPVHHHHYEGAHIRAAEVTTHTTGLLARTRTDITRKAR</sequence>
<dbReference type="Proteomes" id="UP000050867">
    <property type="component" value="Unassembled WGS sequence"/>
</dbReference>
<dbReference type="eggNOG" id="ENOG5031HY5">
    <property type="taxonomic scope" value="Bacteria"/>
</dbReference>
<gene>
    <name evidence="3" type="ORF">AQ490_06080</name>
</gene>
<dbReference type="AlphaFoldDB" id="A0A0T6LMV9"/>
<evidence type="ECO:0000313" key="3">
    <source>
        <dbReference type="EMBL" id="KRV47475.1"/>
    </source>
</evidence>
<evidence type="ECO:0000256" key="1">
    <source>
        <dbReference type="SAM" id="MobiDB-lite"/>
    </source>
</evidence>
<proteinExistence type="predicted"/>
<comment type="caution">
    <text evidence="3">The sequence shown here is derived from an EMBL/GenBank/DDBJ whole genome shotgun (WGS) entry which is preliminary data.</text>
</comment>
<evidence type="ECO:0000256" key="2">
    <source>
        <dbReference type="SAM" id="Phobius"/>
    </source>
</evidence>
<organism evidence="3 4">
    <name type="scientific">Wenjunlia vitaminophila</name>
    <name type="common">Streptomyces vitaminophilus</name>
    <dbReference type="NCBI Taxonomy" id="76728"/>
    <lineage>
        <taxon>Bacteria</taxon>
        <taxon>Bacillati</taxon>
        <taxon>Actinomycetota</taxon>
        <taxon>Actinomycetes</taxon>
        <taxon>Kitasatosporales</taxon>
        <taxon>Streptomycetaceae</taxon>
        <taxon>Wenjunlia</taxon>
    </lineage>
</organism>